<protein>
    <submittedName>
        <fullName evidence="1">DUF21 domain-containing protein</fullName>
    </submittedName>
</protein>
<evidence type="ECO:0000313" key="1">
    <source>
        <dbReference type="EMBL" id="PHT53071.1"/>
    </source>
</evidence>
<reference evidence="2" key="2">
    <citation type="journal article" date="2017" name="J. Anim. Genet.">
        <title>Multiple reference genome sequences of hot pepper reveal the massive evolution of plant disease resistance genes by retroduplication.</title>
        <authorList>
            <person name="Kim S."/>
            <person name="Park J."/>
            <person name="Yeom S.-I."/>
            <person name="Kim Y.-M."/>
            <person name="Seo E."/>
            <person name="Kim K.-T."/>
            <person name="Kim M.-S."/>
            <person name="Lee J.M."/>
            <person name="Cheong K."/>
            <person name="Shin H.-S."/>
            <person name="Kim S.-B."/>
            <person name="Han K."/>
            <person name="Lee J."/>
            <person name="Park M."/>
            <person name="Lee H.-A."/>
            <person name="Lee H.-Y."/>
            <person name="Lee Y."/>
            <person name="Oh S."/>
            <person name="Lee J.H."/>
            <person name="Choi E."/>
            <person name="Choi E."/>
            <person name="Lee S.E."/>
            <person name="Jeon J."/>
            <person name="Kim H."/>
            <person name="Choi G."/>
            <person name="Song H."/>
            <person name="Lee J."/>
            <person name="Lee S.-C."/>
            <person name="Kwon J.-K."/>
            <person name="Lee H.-Y."/>
            <person name="Koo N."/>
            <person name="Hong Y."/>
            <person name="Kim R.W."/>
            <person name="Kang W.-H."/>
            <person name="Huh J.H."/>
            <person name="Kang B.-C."/>
            <person name="Yang T.-J."/>
            <person name="Lee Y.-H."/>
            <person name="Bennetzen J.L."/>
            <person name="Choi D."/>
        </authorList>
    </citation>
    <scope>NUCLEOTIDE SEQUENCE [LARGE SCALE GENOMIC DNA]</scope>
    <source>
        <strain evidence="2">cv. PBC81</strain>
    </source>
</reference>
<dbReference type="GO" id="GO:0005737">
    <property type="term" value="C:cytoplasm"/>
    <property type="evidence" value="ECO:0007669"/>
    <property type="project" value="TreeGrafter"/>
</dbReference>
<dbReference type="GO" id="GO:0030026">
    <property type="term" value="P:intracellular manganese ion homeostasis"/>
    <property type="evidence" value="ECO:0007669"/>
    <property type="project" value="TreeGrafter"/>
</dbReference>
<dbReference type="EMBL" id="MLFT02000003">
    <property type="protein sequence ID" value="PHT53071.1"/>
    <property type="molecule type" value="Genomic_DNA"/>
</dbReference>
<comment type="caution">
    <text evidence="1">The sequence shown here is derived from an EMBL/GenBank/DDBJ whole genome shotgun (WGS) entry which is preliminary data.</text>
</comment>
<organism evidence="1 2">
    <name type="scientific">Capsicum baccatum</name>
    <name type="common">Peruvian pepper</name>
    <dbReference type="NCBI Taxonomy" id="33114"/>
    <lineage>
        <taxon>Eukaryota</taxon>
        <taxon>Viridiplantae</taxon>
        <taxon>Streptophyta</taxon>
        <taxon>Embryophyta</taxon>
        <taxon>Tracheophyta</taxon>
        <taxon>Spermatophyta</taxon>
        <taxon>Magnoliopsida</taxon>
        <taxon>eudicotyledons</taxon>
        <taxon>Gunneridae</taxon>
        <taxon>Pentapetalae</taxon>
        <taxon>asterids</taxon>
        <taxon>lamiids</taxon>
        <taxon>Solanales</taxon>
        <taxon>Solanaceae</taxon>
        <taxon>Solanoideae</taxon>
        <taxon>Capsiceae</taxon>
        <taxon>Capsicum</taxon>
    </lineage>
</organism>
<dbReference type="PANTHER" id="PTHR12064:SF76">
    <property type="entry name" value="CNNM TRANSMEMBRANE DOMAIN-CONTAINING PROTEIN"/>
    <property type="match status" value="1"/>
</dbReference>
<dbReference type="PANTHER" id="PTHR12064">
    <property type="entry name" value="METAL TRANSPORTER CNNM"/>
    <property type="match status" value="1"/>
</dbReference>
<dbReference type="OrthoDB" id="5353557at2759"/>
<evidence type="ECO:0000313" key="2">
    <source>
        <dbReference type="Proteomes" id="UP000224567"/>
    </source>
</evidence>
<gene>
    <name evidence="1" type="ORF">CQW23_07533</name>
</gene>
<keyword evidence="2" id="KW-1185">Reference proteome</keyword>
<dbReference type="Proteomes" id="UP000224567">
    <property type="component" value="Unassembled WGS sequence"/>
</dbReference>
<sequence length="150" mass="16972">MLPECLMFGSCVVDSKEWFYSLATCGRPLNDTVLDWMLGKSHAALLRRAELKTFVDFHGNEAGKWGDLTHDKTTIIAGALELMEKTAKDTMTPISKIDIGYVLMRYGALLWDYAKRKLEAGIKDNTAENLAHYLERKKGRERTRSSSLVL</sequence>
<proteinExistence type="predicted"/>
<dbReference type="GO" id="GO:0010960">
    <property type="term" value="P:magnesium ion homeostasis"/>
    <property type="evidence" value="ECO:0007669"/>
    <property type="project" value="InterPro"/>
</dbReference>
<dbReference type="STRING" id="33114.A0A2G2X6W7"/>
<reference evidence="1 2" key="1">
    <citation type="journal article" date="2017" name="Genome Biol.">
        <title>New reference genome sequences of hot pepper reveal the massive evolution of plant disease-resistance genes by retroduplication.</title>
        <authorList>
            <person name="Kim S."/>
            <person name="Park J."/>
            <person name="Yeom S.I."/>
            <person name="Kim Y.M."/>
            <person name="Seo E."/>
            <person name="Kim K.T."/>
            <person name="Kim M.S."/>
            <person name="Lee J.M."/>
            <person name="Cheong K."/>
            <person name="Shin H.S."/>
            <person name="Kim S.B."/>
            <person name="Han K."/>
            <person name="Lee J."/>
            <person name="Park M."/>
            <person name="Lee H.A."/>
            <person name="Lee H.Y."/>
            <person name="Lee Y."/>
            <person name="Oh S."/>
            <person name="Lee J.H."/>
            <person name="Choi E."/>
            <person name="Choi E."/>
            <person name="Lee S.E."/>
            <person name="Jeon J."/>
            <person name="Kim H."/>
            <person name="Choi G."/>
            <person name="Song H."/>
            <person name="Lee J."/>
            <person name="Lee S.C."/>
            <person name="Kwon J.K."/>
            <person name="Lee H.Y."/>
            <person name="Koo N."/>
            <person name="Hong Y."/>
            <person name="Kim R.W."/>
            <person name="Kang W.H."/>
            <person name="Huh J.H."/>
            <person name="Kang B.C."/>
            <person name="Yang T.J."/>
            <person name="Lee Y.H."/>
            <person name="Bennetzen J.L."/>
            <person name="Choi D."/>
        </authorList>
    </citation>
    <scope>NUCLEOTIDE SEQUENCE [LARGE SCALE GENOMIC DNA]</scope>
    <source>
        <strain evidence="2">cv. PBC81</strain>
    </source>
</reference>
<accession>A0A2G2X6W7</accession>
<dbReference type="AlphaFoldDB" id="A0A2G2X6W7"/>
<dbReference type="InterPro" id="IPR045095">
    <property type="entry name" value="ACDP"/>
</dbReference>
<name>A0A2G2X6W7_CAPBA</name>